<dbReference type="OrthoDB" id="5782698at2759"/>
<proteinExistence type="predicted"/>
<dbReference type="AlphaFoldDB" id="A0A2A6CW20"/>
<gene>
    <name evidence="3" type="primary">WBGene00104368</name>
</gene>
<dbReference type="PROSITE" id="PS50948">
    <property type="entry name" value="PAN"/>
    <property type="match status" value="1"/>
</dbReference>
<dbReference type="Gene3D" id="3.50.4.10">
    <property type="entry name" value="Hepatocyte Growth Factor"/>
    <property type="match status" value="1"/>
</dbReference>
<reference evidence="4" key="1">
    <citation type="journal article" date="2008" name="Nat. Genet.">
        <title>The Pristionchus pacificus genome provides a unique perspective on nematode lifestyle and parasitism.</title>
        <authorList>
            <person name="Dieterich C."/>
            <person name="Clifton S.W."/>
            <person name="Schuster L.N."/>
            <person name="Chinwalla A."/>
            <person name="Delehaunty K."/>
            <person name="Dinkelacker I."/>
            <person name="Fulton L."/>
            <person name="Fulton R."/>
            <person name="Godfrey J."/>
            <person name="Minx P."/>
            <person name="Mitreva M."/>
            <person name="Roeseler W."/>
            <person name="Tian H."/>
            <person name="Witte H."/>
            <person name="Yang S.P."/>
            <person name="Wilson R.K."/>
            <person name="Sommer R.J."/>
        </authorList>
    </citation>
    <scope>NUCLEOTIDE SEQUENCE [LARGE SCALE GENOMIC DNA]</scope>
    <source>
        <strain evidence="4">PS312</strain>
    </source>
</reference>
<dbReference type="Proteomes" id="UP000005239">
    <property type="component" value="Unassembled WGS sequence"/>
</dbReference>
<dbReference type="EnsemblMetazoa" id="PPA14814.1">
    <property type="protein sequence ID" value="PPA14814.1"/>
    <property type="gene ID" value="WBGene00104368"/>
</dbReference>
<evidence type="ECO:0000256" key="1">
    <source>
        <dbReference type="ARBA" id="ARBA00022737"/>
    </source>
</evidence>
<accession>A0A8R1UBS9</accession>
<protein>
    <submittedName>
        <fullName evidence="3">Apple domain-containing protein</fullName>
    </submittedName>
</protein>
<keyword evidence="4" id="KW-1185">Reference proteome</keyword>
<evidence type="ECO:0000256" key="2">
    <source>
        <dbReference type="ARBA" id="ARBA00023157"/>
    </source>
</evidence>
<sequence length="402" mass="44466">MDILRLYFQGPALVTLMLLPGNSSITGYALGDKSGGTTCEELATPPPFRSCDPSLKKVCCIQSRQGGSFPSERRPFTESAPPKLRPLRSGRPTEAHCWIQTSSPGVELTVEEDCPFPPPPPSRLLPLPPSSLLSLYFPPRLAPPLLGAIMPSTSEPSTSSYLPEDLQQPEAILSRRAAPHRTASCCYSSPVQESAAEKSATVTARFFGFNRGLSFNKRLLLIMNVILLSSIRTSLASVRCFNTETGNSIAGADYHRVRGVDHRSCAIECRDDPSCLAFEYNVKDKLCFLKSRSLSGALQKNEDTMVGFCLDEDDEQRDRFYNHEIDGPIAHEEQDIEGEDCRALCLGQEKATIYSWTPADLDDDESSVGTCKCIESIKSITLNFNTYSGFLPQKRQRRGFRY</sequence>
<dbReference type="Pfam" id="PF00024">
    <property type="entry name" value="PAN_1"/>
    <property type="match status" value="1"/>
</dbReference>
<evidence type="ECO:0000313" key="3">
    <source>
        <dbReference type="EnsemblMetazoa" id="PPA14814.1"/>
    </source>
</evidence>
<name>A0A2A6CW20_PRIPA</name>
<dbReference type="InterPro" id="IPR000177">
    <property type="entry name" value="Apple"/>
</dbReference>
<dbReference type="GO" id="GO:0006508">
    <property type="term" value="P:proteolysis"/>
    <property type="evidence" value="ECO:0007669"/>
    <property type="project" value="InterPro"/>
</dbReference>
<organism evidence="3 4">
    <name type="scientific">Pristionchus pacificus</name>
    <name type="common">Parasitic nematode worm</name>
    <dbReference type="NCBI Taxonomy" id="54126"/>
    <lineage>
        <taxon>Eukaryota</taxon>
        <taxon>Metazoa</taxon>
        <taxon>Ecdysozoa</taxon>
        <taxon>Nematoda</taxon>
        <taxon>Chromadorea</taxon>
        <taxon>Rhabditida</taxon>
        <taxon>Rhabditina</taxon>
        <taxon>Diplogasteromorpha</taxon>
        <taxon>Diplogasteroidea</taxon>
        <taxon>Neodiplogasteridae</taxon>
        <taxon>Pristionchus</taxon>
    </lineage>
</organism>
<accession>A0A2A6CW20</accession>
<dbReference type="InterPro" id="IPR003609">
    <property type="entry name" value="Pan_app"/>
</dbReference>
<evidence type="ECO:0000313" key="4">
    <source>
        <dbReference type="Proteomes" id="UP000005239"/>
    </source>
</evidence>
<dbReference type="GO" id="GO:0005576">
    <property type="term" value="C:extracellular region"/>
    <property type="evidence" value="ECO:0007669"/>
    <property type="project" value="InterPro"/>
</dbReference>
<dbReference type="SUPFAM" id="SSF57414">
    <property type="entry name" value="Hairpin loop containing domain-like"/>
    <property type="match status" value="1"/>
</dbReference>
<keyword evidence="2" id="KW-1015">Disulfide bond</keyword>
<reference evidence="3" key="2">
    <citation type="submission" date="2022-06" db="UniProtKB">
        <authorList>
            <consortium name="EnsemblMetazoa"/>
        </authorList>
    </citation>
    <scope>IDENTIFICATION</scope>
    <source>
        <strain evidence="3">PS312</strain>
    </source>
</reference>
<dbReference type="SMART" id="SM00223">
    <property type="entry name" value="APPLE"/>
    <property type="match status" value="1"/>
</dbReference>
<keyword evidence="1" id="KW-0677">Repeat</keyword>
<dbReference type="SMART" id="SM00473">
    <property type="entry name" value="PAN_AP"/>
    <property type="match status" value="1"/>
</dbReference>